<dbReference type="SUPFAM" id="SSF56784">
    <property type="entry name" value="HAD-like"/>
    <property type="match status" value="1"/>
</dbReference>
<dbReference type="EMBL" id="OZ034820">
    <property type="protein sequence ID" value="CAL1404750.1"/>
    <property type="molecule type" value="Genomic_DNA"/>
</dbReference>
<protein>
    <recommendedName>
        <fullName evidence="3">Haloacid dehalogenase-like hydrolase (HAD) superfamily protein</fullName>
    </recommendedName>
</protein>
<dbReference type="InterPro" id="IPR006357">
    <property type="entry name" value="HAD-SF_hydro_IIA"/>
</dbReference>
<keyword evidence="2" id="KW-1185">Reference proteome</keyword>
<gene>
    <name evidence="1" type="ORF">LTRI10_LOCUS44580</name>
</gene>
<dbReference type="AlphaFoldDB" id="A0AAV2G542"/>
<evidence type="ECO:0000313" key="2">
    <source>
        <dbReference type="Proteomes" id="UP001497516"/>
    </source>
</evidence>
<organism evidence="1 2">
    <name type="scientific">Linum trigynum</name>
    <dbReference type="NCBI Taxonomy" id="586398"/>
    <lineage>
        <taxon>Eukaryota</taxon>
        <taxon>Viridiplantae</taxon>
        <taxon>Streptophyta</taxon>
        <taxon>Embryophyta</taxon>
        <taxon>Tracheophyta</taxon>
        <taxon>Spermatophyta</taxon>
        <taxon>Magnoliopsida</taxon>
        <taxon>eudicotyledons</taxon>
        <taxon>Gunneridae</taxon>
        <taxon>Pentapetalae</taxon>
        <taxon>rosids</taxon>
        <taxon>fabids</taxon>
        <taxon>Malpighiales</taxon>
        <taxon>Linaceae</taxon>
        <taxon>Linum</taxon>
    </lineage>
</organism>
<name>A0AAV2G542_9ROSI</name>
<dbReference type="Pfam" id="PF13344">
    <property type="entry name" value="Hydrolase_6"/>
    <property type="match status" value="1"/>
</dbReference>
<dbReference type="Gene3D" id="3.40.50.1000">
    <property type="entry name" value="HAD superfamily/HAD-like"/>
    <property type="match status" value="1"/>
</dbReference>
<dbReference type="Proteomes" id="UP001497516">
    <property type="component" value="Chromosome 7"/>
</dbReference>
<dbReference type="InterPro" id="IPR036412">
    <property type="entry name" value="HAD-like_sf"/>
</dbReference>
<proteinExistence type="predicted"/>
<evidence type="ECO:0000313" key="1">
    <source>
        <dbReference type="EMBL" id="CAL1404750.1"/>
    </source>
</evidence>
<accession>A0AAV2G542</accession>
<reference evidence="1 2" key="1">
    <citation type="submission" date="2024-04" db="EMBL/GenBank/DDBJ databases">
        <authorList>
            <person name="Fracassetti M."/>
        </authorList>
    </citation>
    <scope>NUCLEOTIDE SEQUENCE [LARGE SCALE GENOMIC DNA]</scope>
</reference>
<dbReference type="InterPro" id="IPR023214">
    <property type="entry name" value="HAD_sf"/>
</dbReference>
<sequence length="160" mass="17822">MGKTREIPEDDRIETRGTNRKHSTFMNCAQIPASNCDLDSRMGWVAGIPASDCELGSRSEVAECLGFLVLGHWTLQYRRLLLDLGQSGAMVEAKLILVEVQRTFEELHLEYKPYPGAIAALNKLATNGAKMVIISNSSRRASVTMDKMKALGFRHISLWP</sequence>
<evidence type="ECO:0008006" key="3">
    <source>
        <dbReference type="Google" id="ProtNLM"/>
    </source>
</evidence>